<evidence type="ECO:0000256" key="2">
    <source>
        <dbReference type="ARBA" id="ARBA00022729"/>
    </source>
</evidence>
<accession>A0ABP8F2L0</accession>
<dbReference type="EMBL" id="BAABET010000001">
    <property type="protein sequence ID" value="GAA4293400.1"/>
    <property type="molecule type" value="Genomic_DNA"/>
</dbReference>
<dbReference type="Pfam" id="PF00561">
    <property type="entry name" value="Abhydrolase_1"/>
    <property type="match status" value="1"/>
</dbReference>
<evidence type="ECO:0000313" key="8">
    <source>
        <dbReference type="Proteomes" id="UP001501115"/>
    </source>
</evidence>
<protein>
    <submittedName>
        <fullName evidence="7">Alpha/beta hydrolase</fullName>
    </submittedName>
</protein>
<dbReference type="GO" id="GO:0016787">
    <property type="term" value="F:hydrolase activity"/>
    <property type="evidence" value="ECO:0007669"/>
    <property type="project" value="UniProtKB-KW"/>
</dbReference>
<gene>
    <name evidence="7" type="ORF">GCM10023086_04230</name>
</gene>
<dbReference type="PANTHER" id="PTHR43248:SF29">
    <property type="entry name" value="TRIPEPTIDYL AMINOPEPTIDASE"/>
    <property type="match status" value="1"/>
</dbReference>
<evidence type="ECO:0000256" key="3">
    <source>
        <dbReference type="ARBA" id="ARBA00022801"/>
    </source>
</evidence>
<keyword evidence="8" id="KW-1185">Reference proteome</keyword>
<sequence>MANRQAHPMKKIKRNASLLAASAVLLGLTAPVTASAAGGEALQWTRCTGPGLDPRQQCATVDVPLDYSDQNGRKIQIAISRIPSEKPSARRGALFLIPGGPGGVSLGDPSGKGQTLPQKVRDTYDLIGFAPRGMAPSSAATCGLESKDLALAKLAWPTPDGSVNESMATARRMADACARNGGELLRHLSSANEARDLDRVRAALGESRISAWGDSYGTYVGSLYSQLFPQRTDRIVLDSNQNPDPTRVGRAWLAAFEDGVEDNFPEFAKWASRPGNPHRVARKAADVRPLFLRLAERLDHEPLPWPGATPAELNGNVLRQTMLNSLYDPDDYPALAKMILAARKGTVPPAPQPPNADGDESMMQNAAAVGAGILCNNVTWPKSAAHYQKEVDESRAAFPLTAGMPRGPMLCAAWPFELREPAVRITDRGPSNILLVQNERDVSTPLSGARVLRRAFGDRAVMVTVNSTGHGAYLANGNTCGDRTVSRFLATGERPDRDTYCA</sequence>
<dbReference type="PANTHER" id="PTHR43248">
    <property type="entry name" value="2-SUCCINYL-6-HYDROXY-2,4-CYCLOHEXADIENE-1-CARBOXYLATE SYNTHASE"/>
    <property type="match status" value="1"/>
</dbReference>
<evidence type="ECO:0000256" key="4">
    <source>
        <dbReference type="SAM" id="SignalP"/>
    </source>
</evidence>
<proteinExistence type="inferred from homology"/>
<feature type="signal peptide" evidence="4">
    <location>
        <begin position="1"/>
        <end position="36"/>
    </location>
</feature>
<dbReference type="Pfam" id="PF08386">
    <property type="entry name" value="Abhydrolase_4"/>
    <property type="match status" value="1"/>
</dbReference>
<keyword evidence="2 4" id="KW-0732">Signal</keyword>
<name>A0ABP8F2L0_9ACTN</name>
<reference evidence="8" key="1">
    <citation type="journal article" date="2019" name="Int. J. Syst. Evol. Microbiol.">
        <title>The Global Catalogue of Microorganisms (GCM) 10K type strain sequencing project: providing services to taxonomists for standard genome sequencing and annotation.</title>
        <authorList>
            <consortium name="The Broad Institute Genomics Platform"/>
            <consortium name="The Broad Institute Genome Sequencing Center for Infectious Disease"/>
            <person name="Wu L."/>
            <person name="Ma J."/>
        </authorList>
    </citation>
    <scope>NUCLEOTIDE SEQUENCE [LARGE SCALE GENOMIC DNA]</scope>
    <source>
        <strain evidence="8">JCM 31290</strain>
    </source>
</reference>
<evidence type="ECO:0000256" key="1">
    <source>
        <dbReference type="ARBA" id="ARBA00010088"/>
    </source>
</evidence>
<dbReference type="Proteomes" id="UP001501115">
    <property type="component" value="Unassembled WGS sequence"/>
</dbReference>
<dbReference type="InterPro" id="IPR051601">
    <property type="entry name" value="Serine_prot/Carboxylest_S33"/>
</dbReference>
<dbReference type="InterPro" id="IPR029058">
    <property type="entry name" value="AB_hydrolase_fold"/>
</dbReference>
<feature type="domain" description="Peptidase S33 tripeptidyl aminopeptidase-like C-terminal" evidence="6">
    <location>
        <begin position="406"/>
        <end position="501"/>
    </location>
</feature>
<evidence type="ECO:0000259" key="5">
    <source>
        <dbReference type="Pfam" id="PF00561"/>
    </source>
</evidence>
<evidence type="ECO:0000313" key="7">
    <source>
        <dbReference type="EMBL" id="GAA4293400.1"/>
    </source>
</evidence>
<evidence type="ECO:0000259" key="6">
    <source>
        <dbReference type="Pfam" id="PF08386"/>
    </source>
</evidence>
<comment type="caution">
    <text evidence="7">The sequence shown here is derived from an EMBL/GenBank/DDBJ whole genome shotgun (WGS) entry which is preliminary data.</text>
</comment>
<organism evidence="7 8">
    <name type="scientific">Streptomyces venetus</name>
    <dbReference type="NCBI Taxonomy" id="1701086"/>
    <lineage>
        <taxon>Bacteria</taxon>
        <taxon>Bacillati</taxon>
        <taxon>Actinomycetota</taxon>
        <taxon>Actinomycetes</taxon>
        <taxon>Kitasatosporales</taxon>
        <taxon>Streptomycetaceae</taxon>
        <taxon>Streptomyces</taxon>
    </lineage>
</organism>
<dbReference type="Gene3D" id="3.40.50.1820">
    <property type="entry name" value="alpha/beta hydrolase"/>
    <property type="match status" value="1"/>
</dbReference>
<dbReference type="InterPro" id="IPR000073">
    <property type="entry name" value="AB_hydrolase_1"/>
</dbReference>
<feature type="domain" description="AB hydrolase-1" evidence="5">
    <location>
        <begin position="93"/>
        <end position="267"/>
    </location>
</feature>
<keyword evidence="3 7" id="KW-0378">Hydrolase</keyword>
<comment type="similarity">
    <text evidence="1">Belongs to the peptidase S33 family.</text>
</comment>
<feature type="chain" id="PRO_5046966987" evidence="4">
    <location>
        <begin position="37"/>
        <end position="502"/>
    </location>
</feature>
<dbReference type="InterPro" id="IPR013595">
    <property type="entry name" value="Pept_S33_TAP-like_C"/>
</dbReference>
<dbReference type="SUPFAM" id="SSF53474">
    <property type="entry name" value="alpha/beta-Hydrolases"/>
    <property type="match status" value="1"/>
</dbReference>